<dbReference type="SUPFAM" id="SSF55298">
    <property type="entry name" value="YjgF-like"/>
    <property type="match status" value="1"/>
</dbReference>
<dbReference type="InterPro" id="IPR035959">
    <property type="entry name" value="RutC-like_sf"/>
</dbReference>
<accession>A0A382E2I7</accession>
<reference evidence="1" key="1">
    <citation type="submission" date="2018-05" db="EMBL/GenBank/DDBJ databases">
        <authorList>
            <person name="Lanie J.A."/>
            <person name="Ng W.-L."/>
            <person name="Kazmierczak K.M."/>
            <person name="Andrzejewski T.M."/>
            <person name="Davidsen T.M."/>
            <person name="Wayne K.J."/>
            <person name="Tettelin H."/>
            <person name="Glass J.I."/>
            <person name="Rusch D."/>
            <person name="Podicherti R."/>
            <person name="Tsui H.-C.T."/>
            <person name="Winkler M.E."/>
        </authorList>
    </citation>
    <scope>NUCLEOTIDE SEQUENCE</scope>
</reference>
<name>A0A382E2I7_9ZZZZ</name>
<evidence type="ECO:0000313" key="1">
    <source>
        <dbReference type="EMBL" id="SVB44047.1"/>
    </source>
</evidence>
<organism evidence="1">
    <name type="scientific">marine metagenome</name>
    <dbReference type="NCBI Taxonomy" id="408172"/>
    <lineage>
        <taxon>unclassified sequences</taxon>
        <taxon>metagenomes</taxon>
        <taxon>ecological metagenomes</taxon>
    </lineage>
</organism>
<proteinExistence type="predicted"/>
<dbReference type="AlphaFoldDB" id="A0A382E2I7"/>
<dbReference type="InterPro" id="IPR006175">
    <property type="entry name" value="YjgF/YER057c/UK114"/>
</dbReference>
<dbReference type="Pfam" id="PF01042">
    <property type="entry name" value="Ribonuc_L-PSP"/>
    <property type="match status" value="1"/>
</dbReference>
<sequence length="129" mass="13884">MAIERTNPTSLGQPGGYHHVVKDGKTVYLAGQVARDKDGKTVGVGDAEAQAEQVFRNIQTALESVGSDLNHILKMTTFMTRREDFSAYRAARGKFLTDDAALPASTLILCSGLADPDFLIEIEVVATIS</sequence>
<dbReference type="CDD" id="cd00448">
    <property type="entry name" value="YjgF_YER057c_UK114_family"/>
    <property type="match status" value="1"/>
</dbReference>
<dbReference type="Gene3D" id="3.30.1330.40">
    <property type="entry name" value="RutC-like"/>
    <property type="match status" value="1"/>
</dbReference>
<dbReference type="EMBL" id="UINC01042004">
    <property type="protein sequence ID" value="SVB44047.1"/>
    <property type="molecule type" value="Genomic_DNA"/>
</dbReference>
<gene>
    <name evidence="1" type="ORF">METZ01_LOCUS196901</name>
</gene>
<protein>
    <submittedName>
        <fullName evidence="1">Uncharacterized protein</fullName>
    </submittedName>
</protein>
<dbReference type="PANTHER" id="PTHR43857:SF1">
    <property type="entry name" value="YJGH FAMILY PROTEIN"/>
    <property type="match status" value="1"/>
</dbReference>
<dbReference type="PANTHER" id="PTHR43857">
    <property type="entry name" value="BLR7761 PROTEIN"/>
    <property type="match status" value="1"/>
</dbReference>